<dbReference type="AlphaFoldDB" id="A0AAN8GGQ9"/>
<organism evidence="3 4">
    <name type="scientific">Patella caerulea</name>
    <name type="common">Rayed Mediterranean limpet</name>
    <dbReference type="NCBI Taxonomy" id="87958"/>
    <lineage>
        <taxon>Eukaryota</taxon>
        <taxon>Metazoa</taxon>
        <taxon>Spiralia</taxon>
        <taxon>Lophotrochozoa</taxon>
        <taxon>Mollusca</taxon>
        <taxon>Gastropoda</taxon>
        <taxon>Patellogastropoda</taxon>
        <taxon>Patelloidea</taxon>
        <taxon>Patellidae</taxon>
        <taxon>Patella</taxon>
    </lineage>
</organism>
<evidence type="ECO:0000256" key="1">
    <source>
        <dbReference type="SAM" id="Coils"/>
    </source>
</evidence>
<dbReference type="Proteomes" id="UP001347796">
    <property type="component" value="Unassembled WGS sequence"/>
</dbReference>
<keyword evidence="1" id="KW-0175">Coiled coil</keyword>
<feature type="region of interest" description="Disordered" evidence="2">
    <location>
        <begin position="1"/>
        <end position="24"/>
    </location>
</feature>
<name>A0AAN8GGQ9_PATCE</name>
<feature type="compositionally biased region" description="Polar residues" evidence="2">
    <location>
        <begin position="103"/>
        <end position="115"/>
    </location>
</feature>
<feature type="coiled-coil region" evidence="1">
    <location>
        <begin position="166"/>
        <end position="200"/>
    </location>
</feature>
<gene>
    <name evidence="3" type="ORF">SNE40_022844</name>
</gene>
<evidence type="ECO:0000313" key="4">
    <source>
        <dbReference type="Proteomes" id="UP001347796"/>
    </source>
</evidence>
<comment type="caution">
    <text evidence="3">The sequence shown here is derived from an EMBL/GenBank/DDBJ whole genome shotgun (WGS) entry which is preliminary data.</text>
</comment>
<accession>A0AAN8GGQ9</accession>
<sequence>MEKIEKESSGSHLRNTDDMGDNISDSVPGKWIADLFSPTFDMEAVIRAAKDDGEIDTKINRWNALDAENIQQIYQKVRLMNLLDEEIQRQNCERQGLTVSRKTTELDVQQSQEMDLSNDPKRSTETTLLSRHGRSGGNFEKPDGNDEQQNSVIWDSEELGVLRKVFRSAKDEISDLKVKLRETEERNKYLENTVKKLEYAVEKSNVQLTEANKANGRLKIHCDNLQHQLDHSSAKLDTVTDMWKEIDMEKNKMMKDMHEMRVAYDKDQLLLKNTNLRLESEIREKERAVDVAVQNTELKYKTQLINLHEQLKKQTDDFCKAEQAYSVTSKSLKQLRHHFSSLPLNNIIPPNSVIEDEVPHVDHIS</sequence>
<feature type="compositionally biased region" description="Basic and acidic residues" evidence="2">
    <location>
        <begin position="1"/>
        <end position="17"/>
    </location>
</feature>
<keyword evidence="4" id="KW-1185">Reference proteome</keyword>
<reference evidence="3 4" key="1">
    <citation type="submission" date="2024-01" db="EMBL/GenBank/DDBJ databases">
        <title>The genome of the rayed Mediterranean limpet Patella caerulea (Linnaeus, 1758).</title>
        <authorList>
            <person name="Anh-Thu Weber A."/>
            <person name="Halstead-Nussloch G."/>
        </authorList>
    </citation>
    <scope>NUCLEOTIDE SEQUENCE [LARGE SCALE GENOMIC DNA]</scope>
    <source>
        <strain evidence="3">AATW-2023a</strain>
        <tissue evidence="3">Whole specimen</tissue>
    </source>
</reference>
<evidence type="ECO:0000256" key="2">
    <source>
        <dbReference type="SAM" id="MobiDB-lite"/>
    </source>
</evidence>
<evidence type="ECO:0000313" key="3">
    <source>
        <dbReference type="EMBL" id="KAK6166064.1"/>
    </source>
</evidence>
<feature type="region of interest" description="Disordered" evidence="2">
    <location>
        <begin position="103"/>
        <end position="152"/>
    </location>
</feature>
<dbReference type="EMBL" id="JAZGQO010000021">
    <property type="protein sequence ID" value="KAK6166064.1"/>
    <property type="molecule type" value="Genomic_DNA"/>
</dbReference>
<protein>
    <submittedName>
        <fullName evidence="3">Uncharacterized protein</fullName>
    </submittedName>
</protein>
<proteinExistence type="predicted"/>